<organism evidence="2 3">
    <name type="scientific">Limnoglobus roseus</name>
    <dbReference type="NCBI Taxonomy" id="2598579"/>
    <lineage>
        <taxon>Bacteria</taxon>
        <taxon>Pseudomonadati</taxon>
        <taxon>Planctomycetota</taxon>
        <taxon>Planctomycetia</taxon>
        <taxon>Gemmatales</taxon>
        <taxon>Gemmataceae</taxon>
        <taxon>Limnoglobus</taxon>
    </lineage>
</organism>
<accession>A0A5C1AF04</accession>
<keyword evidence="3" id="KW-1185">Reference proteome</keyword>
<name>A0A5C1AF04_9BACT</name>
<reference evidence="3" key="1">
    <citation type="submission" date="2019-08" db="EMBL/GenBank/DDBJ databases">
        <title>Limnoglobus roseus gen. nov., sp. nov., a novel freshwater planctomycete with a giant genome from the family Gemmataceae.</title>
        <authorList>
            <person name="Kulichevskaya I.S."/>
            <person name="Naumoff D.G."/>
            <person name="Miroshnikov K."/>
            <person name="Ivanova A."/>
            <person name="Philippov D.A."/>
            <person name="Hakobyan A."/>
            <person name="Rijpstra I.C."/>
            <person name="Sinninghe Damste J.S."/>
            <person name="Liesack W."/>
            <person name="Dedysh S.N."/>
        </authorList>
    </citation>
    <scope>NUCLEOTIDE SEQUENCE [LARGE SCALE GENOMIC DNA]</scope>
    <source>
        <strain evidence="3">PX52</strain>
    </source>
</reference>
<gene>
    <name evidence="2" type="ORF">PX52LOC_02507</name>
</gene>
<protein>
    <submittedName>
        <fullName evidence="2">IS630 family transposase</fullName>
    </submittedName>
</protein>
<sequence length="117" mass="12932">MNEAVSRAYVEKQPVRALKPGDIVVMDNLSSRKVTGVREAIVEARATVVYLPPYSPDLNPIEHVFAKAKNELRAAVADEGGVRCVLWRGAGLAPGGRVLELHPPRRVRLTRERVKIL</sequence>
<evidence type="ECO:0000313" key="3">
    <source>
        <dbReference type="Proteomes" id="UP000324974"/>
    </source>
</evidence>
<dbReference type="Gene3D" id="3.30.420.10">
    <property type="entry name" value="Ribonuclease H-like superfamily/Ribonuclease H"/>
    <property type="match status" value="1"/>
</dbReference>
<dbReference type="GO" id="GO:0003676">
    <property type="term" value="F:nucleic acid binding"/>
    <property type="evidence" value="ECO:0007669"/>
    <property type="project" value="InterPro"/>
</dbReference>
<dbReference type="InterPro" id="IPR036397">
    <property type="entry name" value="RNaseH_sf"/>
</dbReference>
<dbReference type="AlphaFoldDB" id="A0A5C1AF04"/>
<dbReference type="InterPro" id="IPR038717">
    <property type="entry name" value="Tc1-like_DDE_dom"/>
</dbReference>
<dbReference type="RefSeq" id="WP_168218951.1">
    <property type="nucleotide sequence ID" value="NZ_CP042425.1"/>
</dbReference>
<dbReference type="Proteomes" id="UP000324974">
    <property type="component" value="Chromosome"/>
</dbReference>
<dbReference type="EMBL" id="CP042425">
    <property type="protein sequence ID" value="QEL15578.1"/>
    <property type="molecule type" value="Genomic_DNA"/>
</dbReference>
<evidence type="ECO:0000313" key="2">
    <source>
        <dbReference type="EMBL" id="QEL15578.1"/>
    </source>
</evidence>
<dbReference type="KEGG" id="lrs:PX52LOC_02507"/>
<feature type="domain" description="Tc1-like transposase DDE" evidence="1">
    <location>
        <begin position="2"/>
        <end position="74"/>
    </location>
</feature>
<proteinExistence type="predicted"/>
<dbReference type="Pfam" id="PF13358">
    <property type="entry name" value="DDE_3"/>
    <property type="match status" value="1"/>
</dbReference>
<evidence type="ECO:0000259" key="1">
    <source>
        <dbReference type="Pfam" id="PF13358"/>
    </source>
</evidence>